<dbReference type="Proteomes" id="UP000688137">
    <property type="component" value="Unassembled WGS sequence"/>
</dbReference>
<gene>
    <name evidence="1" type="ORF">PPRIM_AZ9-3.1.T0590233</name>
</gene>
<name>A0A8S1MD87_PARPR</name>
<comment type="caution">
    <text evidence="1">The sequence shown here is derived from an EMBL/GenBank/DDBJ whole genome shotgun (WGS) entry which is preliminary data.</text>
</comment>
<reference evidence="1" key="1">
    <citation type="submission" date="2021-01" db="EMBL/GenBank/DDBJ databases">
        <authorList>
            <consortium name="Genoscope - CEA"/>
            <person name="William W."/>
        </authorList>
    </citation>
    <scope>NUCLEOTIDE SEQUENCE</scope>
</reference>
<dbReference type="EMBL" id="CAJJDM010000060">
    <property type="protein sequence ID" value="CAD8078237.1"/>
    <property type="molecule type" value="Genomic_DNA"/>
</dbReference>
<organism evidence="1 2">
    <name type="scientific">Paramecium primaurelia</name>
    <dbReference type="NCBI Taxonomy" id="5886"/>
    <lineage>
        <taxon>Eukaryota</taxon>
        <taxon>Sar</taxon>
        <taxon>Alveolata</taxon>
        <taxon>Ciliophora</taxon>
        <taxon>Intramacronucleata</taxon>
        <taxon>Oligohymenophorea</taxon>
        <taxon>Peniculida</taxon>
        <taxon>Parameciidae</taxon>
        <taxon>Paramecium</taxon>
    </lineage>
</organism>
<proteinExistence type="predicted"/>
<dbReference type="OMA" id="SKKCAFT"/>
<accession>A0A8S1MD87</accession>
<sequence length="207" mass="24426">MQDFFQGHSAKSQKFYTKIIESQAQFAWEVKRKISKKCAFTLNNLRQPIRSMKCKTLKCVYEQGVIQVILQKYDQDNDIFKCIQCGEEITKQDLFFDSELSKALRLNGICYLKNMNQPSNGQKQNYMIVNKDNQQAKSSIDVLDESKYPEIENSQNQQLLQILALNIYKQRMETLHFLMNQQKELSLQKYAKSEFQQEKANLEQPRK</sequence>
<evidence type="ECO:0000313" key="1">
    <source>
        <dbReference type="EMBL" id="CAD8078237.1"/>
    </source>
</evidence>
<keyword evidence="2" id="KW-1185">Reference proteome</keyword>
<evidence type="ECO:0000313" key="2">
    <source>
        <dbReference type="Proteomes" id="UP000688137"/>
    </source>
</evidence>
<protein>
    <submittedName>
        <fullName evidence="1">Uncharacterized protein</fullName>
    </submittedName>
</protein>
<dbReference type="AlphaFoldDB" id="A0A8S1MD87"/>